<organism evidence="1 2">
    <name type="scientific">Erythrobacter aureus</name>
    <dbReference type="NCBI Taxonomy" id="2182384"/>
    <lineage>
        <taxon>Bacteria</taxon>
        <taxon>Pseudomonadati</taxon>
        <taxon>Pseudomonadota</taxon>
        <taxon>Alphaproteobacteria</taxon>
        <taxon>Sphingomonadales</taxon>
        <taxon>Erythrobacteraceae</taxon>
        <taxon>Erythrobacter/Porphyrobacter group</taxon>
        <taxon>Erythrobacter</taxon>
    </lineage>
</organism>
<keyword evidence="1" id="KW-0614">Plasmid</keyword>
<name>A0A345YID9_9SPHN</name>
<dbReference type="OrthoDB" id="7410665at2"/>
<evidence type="ECO:0000313" key="2">
    <source>
        <dbReference type="Proteomes" id="UP000254508"/>
    </source>
</evidence>
<accession>A0A345YID9</accession>
<dbReference type="KEGG" id="err:DVR09_14625"/>
<sequence length="163" mass="17100">MISAAVPWFDILAMLAASDGGYASHAAGRASASVVDPLSVTAERDLDFGLLETGRSGTVVVSAVDPVSRDGTGPATFLVRGGPLLNYRVKPERRAIARGRSTGAEVEVTDLTVATKNLGRRDWTGRLDVEGKDRVAVGGTITLPADAPADRYVAEVLVMVSYE</sequence>
<proteinExistence type="predicted"/>
<protein>
    <submittedName>
        <fullName evidence="1">DUF4402 domain-containing protein</fullName>
    </submittedName>
</protein>
<evidence type="ECO:0000313" key="1">
    <source>
        <dbReference type="EMBL" id="AXK43691.1"/>
    </source>
</evidence>
<dbReference type="EMBL" id="CP031358">
    <property type="protein sequence ID" value="AXK43691.1"/>
    <property type="molecule type" value="Genomic_DNA"/>
</dbReference>
<dbReference type="AlphaFoldDB" id="A0A345YID9"/>
<dbReference type="Pfam" id="PF14352">
    <property type="entry name" value="DUF4402"/>
    <property type="match status" value="1"/>
</dbReference>
<dbReference type="Proteomes" id="UP000254508">
    <property type="component" value="Plasmid unnamed"/>
</dbReference>
<keyword evidence="2" id="KW-1185">Reference proteome</keyword>
<reference evidence="1 2" key="1">
    <citation type="submission" date="2018-07" db="EMBL/GenBank/DDBJ databases">
        <title>Genome sequence of Erythrobacter strain YH-07, an antagonistic bacterium isolated from Yellow Sea.</title>
        <authorList>
            <person name="Tang T."/>
            <person name="Liu Q."/>
            <person name="Sun X."/>
        </authorList>
    </citation>
    <scope>NUCLEOTIDE SEQUENCE [LARGE SCALE GENOMIC DNA]</scope>
    <source>
        <strain evidence="1 2">YH-07</strain>
        <plasmid evidence="1 2">unnamed</plasmid>
    </source>
</reference>
<gene>
    <name evidence="1" type="ORF">DVR09_14625</name>
</gene>
<dbReference type="InterPro" id="IPR025514">
    <property type="entry name" value="DUF4402"/>
</dbReference>
<geneLocation type="plasmid" evidence="1 2">
    <name>unnamed</name>
</geneLocation>